<evidence type="ECO:0000313" key="2">
    <source>
        <dbReference type="EMBL" id="ABC81930.1"/>
    </source>
</evidence>
<evidence type="ECO:0000313" key="3">
    <source>
        <dbReference type="Proteomes" id="UP000001935"/>
    </source>
</evidence>
<feature type="domain" description="DUF4032" evidence="1">
    <location>
        <begin position="232"/>
        <end position="392"/>
    </location>
</feature>
<accession>Q2IJU6</accession>
<dbReference type="EMBL" id="CP000251">
    <property type="protein sequence ID" value="ABC81930.1"/>
    <property type="molecule type" value="Genomic_DNA"/>
</dbReference>
<dbReference type="AlphaFoldDB" id="Q2IJU6"/>
<dbReference type="eggNOG" id="COG3642">
    <property type="taxonomic scope" value="Bacteria"/>
</dbReference>
<reference evidence="2 3" key="1">
    <citation type="submission" date="2006-01" db="EMBL/GenBank/DDBJ databases">
        <title>Complete sequence of Anaeromyxobacter dehalogenans 2CP-C.</title>
        <authorList>
            <consortium name="US DOE Joint Genome Institute"/>
            <person name="Copeland A."/>
            <person name="Lucas S."/>
            <person name="Lapidus A."/>
            <person name="Barry K."/>
            <person name="Detter J.C."/>
            <person name="Glavina T."/>
            <person name="Hammon N."/>
            <person name="Israni S."/>
            <person name="Pitluck S."/>
            <person name="Brettin T."/>
            <person name="Bruce D."/>
            <person name="Han C."/>
            <person name="Tapia R."/>
            <person name="Gilna P."/>
            <person name="Kiss H."/>
            <person name="Schmutz J."/>
            <person name="Larimer F."/>
            <person name="Land M."/>
            <person name="Kyrpides N."/>
            <person name="Anderson I."/>
            <person name="Sanford R.A."/>
            <person name="Ritalahti K.M."/>
            <person name="Thomas H.S."/>
            <person name="Kirby J.R."/>
            <person name="Zhulin I.B."/>
            <person name="Loeffler F.E."/>
            <person name="Richardson P."/>
        </authorList>
    </citation>
    <scope>NUCLEOTIDE SEQUENCE [LARGE SCALE GENOMIC DNA]</scope>
    <source>
        <strain evidence="2 3">2CP-C</strain>
    </source>
</reference>
<evidence type="ECO:0000259" key="1">
    <source>
        <dbReference type="Pfam" id="PF13224"/>
    </source>
</evidence>
<dbReference type="HOGENOM" id="CLU_035793_0_0_7"/>
<dbReference type="Proteomes" id="UP000001935">
    <property type="component" value="Chromosome"/>
</dbReference>
<dbReference type="Pfam" id="PF06293">
    <property type="entry name" value="Kdo"/>
    <property type="match status" value="1"/>
</dbReference>
<dbReference type="STRING" id="290397.Adeh_2160"/>
<dbReference type="RefSeq" id="WP_011421212.1">
    <property type="nucleotide sequence ID" value="NC_007760.1"/>
</dbReference>
<dbReference type="InterPro" id="IPR025111">
    <property type="entry name" value="DUF4032"/>
</dbReference>
<sequence>MTGHPGLVGLQVRPGHPDFLDLPWDLPLARWGERCARIVEVTRGVSRHDVLFLQYDRALYVVKELPPALGEREYGALRWLEDRELPAVVAAGHAHVRTGEGDASVLITRFLDRSLPFRTLFENAGLETYRARLLDAIAGLLVRLHLAGFYWGDCSLSNTLFRRDAGELRAYLVDAETAEMHEPLSDGQRRHDVDILEENVTGDLLDVAAMLGLAPPPWLYETGAALRARYERLWSEITREEIISAGESWRIHERIRALNALGFTVGEVKLEATGDGSRLRMRAVVTDRDYHRDLLHALTGLVTEDRQAALMVNEIQELRATLVRRENRSVALAVAAYRWLNERWLPAIRKLAPRPGTDPAELYCQLLEHKWYLSERARRDVGFDAALDDWLRRFPPPAPSAPLPPPDPE</sequence>
<dbReference type="Pfam" id="PF13224">
    <property type="entry name" value="DUF4032"/>
    <property type="match status" value="1"/>
</dbReference>
<gene>
    <name evidence="2" type="ordered locus">Adeh_2160</name>
</gene>
<protein>
    <recommendedName>
        <fullName evidence="1">DUF4032 domain-containing protein</fullName>
    </recommendedName>
</protein>
<name>Q2IJU6_ANADE</name>
<dbReference type="OrthoDB" id="1550523at2"/>
<dbReference type="SUPFAM" id="SSF56112">
    <property type="entry name" value="Protein kinase-like (PK-like)"/>
    <property type="match status" value="1"/>
</dbReference>
<dbReference type="InterPro" id="IPR011009">
    <property type="entry name" value="Kinase-like_dom_sf"/>
</dbReference>
<dbReference type="KEGG" id="ade:Adeh_2160"/>
<organism evidence="2 3">
    <name type="scientific">Anaeromyxobacter dehalogenans (strain 2CP-C)</name>
    <dbReference type="NCBI Taxonomy" id="290397"/>
    <lineage>
        <taxon>Bacteria</taxon>
        <taxon>Pseudomonadati</taxon>
        <taxon>Myxococcota</taxon>
        <taxon>Myxococcia</taxon>
        <taxon>Myxococcales</taxon>
        <taxon>Cystobacterineae</taxon>
        <taxon>Anaeromyxobacteraceae</taxon>
        <taxon>Anaeromyxobacter</taxon>
    </lineage>
</organism>
<proteinExistence type="predicted"/>